<dbReference type="InterPro" id="IPR016188">
    <property type="entry name" value="PurM-like_N"/>
</dbReference>
<feature type="domain" description="PurM-like N-terminal" evidence="1">
    <location>
        <begin position="46"/>
        <end position="151"/>
    </location>
</feature>
<dbReference type="SUPFAM" id="SSF55326">
    <property type="entry name" value="PurM N-terminal domain-like"/>
    <property type="match status" value="1"/>
</dbReference>
<evidence type="ECO:0000313" key="3">
    <source>
        <dbReference type="EMBL" id="OFV68710.1"/>
    </source>
</evidence>
<dbReference type="STRING" id="1838285.SCAL_000386"/>
<evidence type="ECO:0000313" key="4">
    <source>
        <dbReference type="Proteomes" id="UP000186940"/>
    </source>
</evidence>
<dbReference type="PANTHER" id="PTHR30270:SF0">
    <property type="entry name" value="THIAMINE-MONOPHOSPHATE KINASE"/>
    <property type="match status" value="1"/>
</dbReference>
<dbReference type="Gene3D" id="3.90.650.10">
    <property type="entry name" value="PurM-like C-terminal domain"/>
    <property type="match status" value="1"/>
</dbReference>
<dbReference type="Gene3D" id="3.30.1330.10">
    <property type="entry name" value="PurM-like, N-terminal domain"/>
    <property type="match status" value="1"/>
</dbReference>
<dbReference type="NCBIfam" id="TIGR03267">
    <property type="entry name" value="methan_mark_2"/>
    <property type="match status" value="1"/>
</dbReference>
<dbReference type="InterPro" id="IPR036676">
    <property type="entry name" value="PurM-like_C_sf"/>
</dbReference>
<dbReference type="Proteomes" id="UP000186940">
    <property type="component" value="Unassembled WGS sequence"/>
</dbReference>
<dbReference type="SUPFAM" id="SSF56042">
    <property type="entry name" value="PurM C-terminal domain-like"/>
    <property type="match status" value="1"/>
</dbReference>
<dbReference type="InterPro" id="IPR036921">
    <property type="entry name" value="PurM-like_N_sf"/>
</dbReference>
<dbReference type="InterPro" id="IPR010918">
    <property type="entry name" value="PurM-like_C_dom"/>
</dbReference>
<evidence type="ECO:0000259" key="1">
    <source>
        <dbReference type="Pfam" id="PF00586"/>
    </source>
</evidence>
<dbReference type="PATRIC" id="fig|1838285.3.peg.390"/>
<proteinExistence type="predicted"/>
<dbReference type="InterPro" id="IPR017668">
    <property type="entry name" value="Methan_mark_2"/>
</dbReference>
<dbReference type="PIRSF" id="PIRSF036540">
    <property type="entry name" value="UCP036540_AIR"/>
    <property type="match status" value="1"/>
</dbReference>
<dbReference type="EMBL" id="LYOS01000001">
    <property type="protein sequence ID" value="OFV68710.1"/>
    <property type="molecule type" value="Genomic_DNA"/>
</dbReference>
<dbReference type="Pfam" id="PF00586">
    <property type="entry name" value="AIRS"/>
    <property type="match status" value="1"/>
</dbReference>
<keyword evidence="4" id="KW-1185">Reference proteome</keyword>
<comment type="caution">
    <text evidence="3">The sequence shown here is derived from an EMBL/GenBank/DDBJ whole genome shotgun (WGS) entry which is preliminary data.</text>
</comment>
<accession>A0A1F2PBC6</accession>
<feature type="domain" description="PurM-like C-terminal" evidence="2">
    <location>
        <begin position="176"/>
        <end position="304"/>
    </location>
</feature>
<reference evidence="3" key="1">
    <citation type="submission" date="2016-05" db="EMBL/GenBank/DDBJ databases">
        <title>Microbial consortia oxidize butane by reversing methanogenesis.</title>
        <authorList>
            <person name="Laso-Perez R."/>
            <person name="Richter M."/>
            <person name="Wegener G."/>
            <person name="Musat F."/>
        </authorList>
    </citation>
    <scope>NUCLEOTIDE SEQUENCE [LARGE SCALE GENOMIC DNA]</scope>
    <source>
        <strain evidence="3">BOX2</strain>
    </source>
</reference>
<dbReference type="GO" id="GO:0009030">
    <property type="term" value="F:thiamine-phosphate kinase activity"/>
    <property type="evidence" value="ECO:0007669"/>
    <property type="project" value="InterPro"/>
</dbReference>
<dbReference type="GO" id="GO:0009228">
    <property type="term" value="P:thiamine biosynthetic process"/>
    <property type="evidence" value="ECO:0007669"/>
    <property type="project" value="InterPro"/>
</dbReference>
<dbReference type="PANTHER" id="PTHR30270">
    <property type="entry name" value="THIAMINE-MONOPHOSPHATE KINASE"/>
    <property type="match status" value="1"/>
</dbReference>
<sequence length="326" mass="35128">MNFDLESIAREIQNFEGVTRKNPIGPLLEGFNTGMTNSIDIEATFGEDAAVLSHGDDLLLIAADGIWERLMNADPEWAGYCAVLVNIHDIAAMGGKPLGMVDVFSFRSKTSCTLVIKGMNDAIARFGVPIIGGHVHPDAPFNMLDIAILGVAKKGCAILSSTAKADDVIIMACDLEGRVHPSSNLNWDSTTMRDGEILKKQIEAMRVLGEAHLVHAGKDISNPGVLGTIGMMIEVSRKGATVDIGAIPKPAEIEMTHWLKMYPGMGFVVTADEDHASEVIEVFNNHHLTAATIGRVREGSIFSITDGDRSVKLFDFSEDRITGIKG</sequence>
<name>A0A1F2PBC6_9EURY</name>
<evidence type="ECO:0000259" key="2">
    <source>
        <dbReference type="Pfam" id="PF02769"/>
    </source>
</evidence>
<dbReference type="AlphaFoldDB" id="A0A1F2PBC6"/>
<dbReference type="InterPro" id="IPR011413">
    <property type="entry name" value="UCP036540_AIR"/>
</dbReference>
<organism evidence="3 4">
    <name type="scientific">Candidatus Syntropharchaeum caldarium</name>
    <dbReference type="NCBI Taxonomy" id="1838285"/>
    <lineage>
        <taxon>Archaea</taxon>
        <taxon>Methanobacteriati</taxon>
        <taxon>Methanobacteriota</taxon>
        <taxon>Stenosarchaea group</taxon>
        <taxon>Methanomicrobia</taxon>
        <taxon>Methanosarcinales</taxon>
        <taxon>ANME-2 cluster</taxon>
        <taxon>Candidatus Syntropharchaeum</taxon>
    </lineage>
</organism>
<dbReference type="CDD" id="cd02192">
    <property type="entry name" value="PurM-like3"/>
    <property type="match status" value="1"/>
</dbReference>
<dbReference type="Pfam" id="PF02769">
    <property type="entry name" value="AIRS_C"/>
    <property type="match status" value="1"/>
</dbReference>
<protein>
    <submittedName>
        <fullName evidence="3">Methanogenesis marker protein 2</fullName>
    </submittedName>
</protein>
<gene>
    <name evidence="3" type="ORF">SCAL_000386</name>
</gene>
<dbReference type="InterPro" id="IPR006283">
    <property type="entry name" value="ThiL-like"/>
</dbReference>